<organism evidence="1 2">
    <name type="scientific">Vibrio cholerae</name>
    <dbReference type="NCBI Taxonomy" id="666"/>
    <lineage>
        <taxon>Bacteria</taxon>
        <taxon>Pseudomonadati</taxon>
        <taxon>Pseudomonadota</taxon>
        <taxon>Gammaproteobacteria</taxon>
        <taxon>Vibrionales</taxon>
        <taxon>Vibrionaceae</taxon>
        <taxon>Vibrio</taxon>
    </lineage>
</organism>
<sequence>MAVRFSSPVNGSVKAKTLWCVASLCKIKLTSPTQLNVNKINANWMRLR</sequence>
<proteinExistence type="predicted"/>
<dbReference type="EMBL" id="CWQY01000002">
    <property type="protein sequence ID" value="CSC05969.1"/>
    <property type="molecule type" value="Genomic_DNA"/>
</dbReference>
<gene>
    <name evidence="1" type="ORF">ERS013200_00442</name>
</gene>
<reference evidence="1 2" key="1">
    <citation type="submission" date="2015-07" db="EMBL/GenBank/DDBJ databases">
        <authorList>
            <consortium name="Pathogen Informatics"/>
        </authorList>
    </citation>
    <scope>NUCLEOTIDE SEQUENCE [LARGE SCALE GENOMIC DNA]</scope>
    <source>
        <strain evidence="1 2">A316</strain>
    </source>
</reference>
<evidence type="ECO:0000313" key="2">
    <source>
        <dbReference type="Proteomes" id="UP000041770"/>
    </source>
</evidence>
<evidence type="ECO:0000313" key="1">
    <source>
        <dbReference type="EMBL" id="CSC05969.1"/>
    </source>
</evidence>
<name>A0A655X5J3_VIBCL</name>
<dbReference type="Proteomes" id="UP000041770">
    <property type="component" value="Unassembled WGS sequence"/>
</dbReference>
<protein>
    <submittedName>
        <fullName evidence="1">Uncharacterized protein</fullName>
    </submittedName>
</protein>
<accession>A0A655X5J3</accession>
<dbReference type="AlphaFoldDB" id="A0A655X5J3"/>